<keyword evidence="2" id="KW-1185">Reference proteome</keyword>
<organism evidence="1 2">
    <name type="scientific">Anopheles arabiensis</name>
    <name type="common">Mosquito</name>
    <dbReference type="NCBI Taxonomy" id="7173"/>
    <lineage>
        <taxon>Eukaryota</taxon>
        <taxon>Metazoa</taxon>
        <taxon>Ecdysozoa</taxon>
        <taxon>Arthropoda</taxon>
        <taxon>Hexapoda</taxon>
        <taxon>Insecta</taxon>
        <taxon>Pterygota</taxon>
        <taxon>Neoptera</taxon>
        <taxon>Endopterygota</taxon>
        <taxon>Diptera</taxon>
        <taxon>Nematocera</taxon>
        <taxon>Culicoidea</taxon>
        <taxon>Culicidae</taxon>
        <taxon>Anophelinae</taxon>
        <taxon>Anopheles</taxon>
    </lineage>
</organism>
<evidence type="ECO:0000313" key="1">
    <source>
        <dbReference type="EnsemblMetazoa" id="AARA014109-PA"/>
    </source>
</evidence>
<protein>
    <submittedName>
        <fullName evidence="1">Uncharacterized protein</fullName>
    </submittedName>
</protein>
<sequence>MTLDDRAQDVAHRKQTRQVRHRLVRTLACTVHAL</sequence>
<proteinExistence type="predicted"/>
<dbReference type="EnsemblMetazoa" id="AARA014109-RA">
    <property type="protein sequence ID" value="AARA014109-PA"/>
    <property type="gene ID" value="AARA014109"/>
</dbReference>
<name>A0A182IF39_ANOAR</name>
<evidence type="ECO:0000313" key="2">
    <source>
        <dbReference type="Proteomes" id="UP000075840"/>
    </source>
</evidence>
<dbReference type="AlphaFoldDB" id="A0A182IF39"/>
<accession>A0A182IF39</accession>
<dbReference type="VEuPathDB" id="VectorBase:AARA014109"/>
<reference evidence="1" key="1">
    <citation type="submission" date="2022-08" db="UniProtKB">
        <authorList>
            <consortium name="EnsemblMetazoa"/>
        </authorList>
    </citation>
    <scope>IDENTIFICATION</scope>
    <source>
        <strain evidence="1">Dongola</strain>
    </source>
</reference>
<dbReference type="Proteomes" id="UP000075840">
    <property type="component" value="Unassembled WGS sequence"/>
</dbReference>
<dbReference type="EMBL" id="APCN01003963">
    <property type="status" value="NOT_ANNOTATED_CDS"/>
    <property type="molecule type" value="Genomic_DNA"/>
</dbReference>